<proteinExistence type="predicted"/>
<dbReference type="SUPFAM" id="SSF117856">
    <property type="entry name" value="AF0104/ALDC/Ptd012-like"/>
    <property type="match status" value="2"/>
</dbReference>
<evidence type="ECO:0000313" key="2">
    <source>
        <dbReference type="Proteomes" id="UP000326780"/>
    </source>
</evidence>
<protein>
    <submittedName>
        <fullName evidence="1">DUF296 domain-containing protein</fullName>
    </submittedName>
</protein>
<evidence type="ECO:0000313" key="1">
    <source>
        <dbReference type="EMBL" id="QFZ84666.1"/>
    </source>
</evidence>
<reference evidence="1 2" key="1">
    <citation type="submission" date="2019-10" db="EMBL/GenBank/DDBJ databases">
        <title>Complete genome sequence of Variovorax paradoxus 5C-2.</title>
        <authorList>
            <person name="Gogoleva N.E."/>
            <person name="Balkin A.S."/>
        </authorList>
    </citation>
    <scope>NUCLEOTIDE SEQUENCE [LARGE SCALE GENOMIC DNA]</scope>
    <source>
        <strain evidence="1 2">5C-2</strain>
    </source>
</reference>
<dbReference type="Gene3D" id="3.30.1330.80">
    <property type="entry name" value="Hypothetical protein, similar to alpha- acetolactate decarboxylase, domain 2"/>
    <property type="match status" value="2"/>
</dbReference>
<name>A0A5Q0M5E8_VARPD</name>
<sequence>MRHIEHPGPEHAQRRLAVDCGLVHARVALASGATLIDALAAMLDRFGVSSAVATLHGGGFDPFVYYMPALSPTPAHAVYFSGRHEPKGLVRLESAGVTIGRRGHQPWLHCHGIWRDAAGLRLGGHVVPNEALIAEPVEASMWFLKGAAFEVTPSPETAFSLFEPKATGEGATDGKGAFALAIRANEDLCTALEQECRARGIASAQVRGGVGSLIGARFDDGRMVEPFVTEVFIREGKVGTNAANALEAQIDVALVDHLGGLSEGRLQRGDNPVLVTFELVVEPTSFTPTWNTK</sequence>
<dbReference type="Proteomes" id="UP000326780">
    <property type="component" value="Chromosome"/>
</dbReference>
<gene>
    <name evidence="1" type="ORF">GFK26_18760</name>
</gene>
<accession>A0A5Q0M5E8</accession>
<dbReference type="EMBL" id="CP045644">
    <property type="protein sequence ID" value="QFZ84666.1"/>
    <property type="molecule type" value="Genomic_DNA"/>
</dbReference>
<organism evidence="1 2">
    <name type="scientific">Variovorax paradoxus</name>
    <dbReference type="NCBI Taxonomy" id="34073"/>
    <lineage>
        <taxon>Bacteria</taxon>
        <taxon>Pseudomonadati</taxon>
        <taxon>Pseudomonadota</taxon>
        <taxon>Betaproteobacteria</taxon>
        <taxon>Burkholderiales</taxon>
        <taxon>Comamonadaceae</taxon>
        <taxon>Variovorax</taxon>
    </lineage>
</organism>
<dbReference type="RefSeq" id="WP_153283289.1">
    <property type="nucleotide sequence ID" value="NZ_CP045644.1"/>
</dbReference>
<dbReference type="AlphaFoldDB" id="A0A5Q0M5E8"/>